<evidence type="ECO:0000256" key="10">
    <source>
        <dbReference type="HAMAP-Rule" id="MF_00211"/>
    </source>
</evidence>
<dbReference type="Pfam" id="PF00591">
    <property type="entry name" value="Glycos_transf_3"/>
    <property type="match status" value="1"/>
</dbReference>
<dbReference type="InterPro" id="IPR000312">
    <property type="entry name" value="Glycosyl_Trfase_fam3"/>
</dbReference>
<organism evidence="14 15">
    <name type="scientific">Streptococcus parasanguinis</name>
    <dbReference type="NCBI Taxonomy" id="1318"/>
    <lineage>
        <taxon>Bacteria</taxon>
        <taxon>Bacillati</taxon>
        <taxon>Bacillota</taxon>
        <taxon>Bacilli</taxon>
        <taxon>Lactobacillales</taxon>
        <taxon>Streptococcaceae</taxon>
        <taxon>Streptococcus</taxon>
    </lineage>
</organism>
<feature type="binding site" evidence="10">
    <location>
        <position position="415"/>
    </location>
    <ligand>
        <name>Mg(2+)</name>
        <dbReference type="ChEBI" id="CHEBI:18420"/>
        <label>1</label>
    </ligand>
</feature>
<protein>
    <recommendedName>
        <fullName evidence="10">Anthranilate phosphoribosyltransferase</fullName>
        <ecNumber evidence="10">2.4.2.18</ecNumber>
    </recommendedName>
</protein>
<evidence type="ECO:0000256" key="9">
    <source>
        <dbReference type="ARBA" id="ARBA00061188"/>
    </source>
</evidence>
<name>A0A414CEP5_STRPA</name>
<keyword evidence="3 10" id="KW-0328">Glycosyltransferase</keyword>
<feature type="domain" description="Glutamine amidotransferase" evidence="11">
    <location>
        <begin position="3"/>
        <end position="183"/>
    </location>
</feature>
<evidence type="ECO:0000256" key="3">
    <source>
        <dbReference type="ARBA" id="ARBA00022676"/>
    </source>
</evidence>
<proteinExistence type="inferred from homology"/>
<evidence type="ECO:0000256" key="8">
    <source>
        <dbReference type="ARBA" id="ARBA00052328"/>
    </source>
</evidence>
<evidence type="ECO:0000256" key="4">
    <source>
        <dbReference type="ARBA" id="ARBA00022679"/>
    </source>
</evidence>
<feature type="binding site" evidence="10">
    <location>
        <position position="415"/>
    </location>
    <ligand>
        <name>Mg(2+)</name>
        <dbReference type="ChEBI" id="CHEBI:18420"/>
        <label>2</label>
    </ligand>
</feature>
<keyword evidence="4 10" id="KW-0808">Transferase</keyword>
<evidence type="ECO:0000313" key="15">
    <source>
        <dbReference type="Proteomes" id="UP000285773"/>
    </source>
</evidence>
<keyword evidence="7 10" id="KW-0057">Aromatic amino acid biosynthesis</keyword>
<comment type="caution">
    <text evidence="14">The sequence shown here is derived from an EMBL/GenBank/DDBJ whole genome shotgun (WGS) entry which is preliminary data.</text>
</comment>
<dbReference type="AlphaFoldDB" id="A0A414CEP5"/>
<dbReference type="InterPro" id="IPR006221">
    <property type="entry name" value="TrpG/PapA_dom"/>
</dbReference>
<comment type="catalytic activity">
    <reaction evidence="8 10">
        <text>N-(5-phospho-beta-D-ribosyl)anthranilate + diphosphate = 5-phospho-alpha-D-ribose 1-diphosphate + anthranilate</text>
        <dbReference type="Rhea" id="RHEA:11768"/>
        <dbReference type="ChEBI" id="CHEBI:16567"/>
        <dbReference type="ChEBI" id="CHEBI:18277"/>
        <dbReference type="ChEBI" id="CHEBI:33019"/>
        <dbReference type="ChEBI" id="CHEBI:58017"/>
        <dbReference type="EC" id="2.4.2.18"/>
    </reaction>
</comment>
<gene>
    <name evidence="10 14" type="primary">trpD</name>
    <name evidence="14" type="ORF">DW820_09855</name>
</gene>
<reference evidence="14 15" key="1">
    <citation type="submission" date="2018-08" db="EMBL/GenBank/DDBJ databases">
        <title>A genome reference for cultivated species of the human gut microbiota.</title>
        <authorList>
            <person name="Zou Y."/>
            <person name="Xue W."/>
            <person name="Luo G."/>
        </authorList>
    </citation>
    <scope>NUCLEOTIDE SEQUENCE [LARGE SCALE GENOMIC DNA]</scope>
    <source>
        <strain evidence="14 15">AM33-3BH</strain>
    </source>
</reference>
<dbReference type="PRINTS" id="PR00096">
    <property type="entry name" value="GATASE"/>
</dbReference>
<dbReference type="FunFam" id="3.40.50.880:FF:000003">
    <property type="entry name" value="Anthranilate synthase component II"/>
    <property type="match status" value="1"/>
</dbReference>
<dbReference type="GO" id="GO:0000287">
    <property type="term" value="F:magnesium ion binding"/>
    <property type="evidence" value="ECO:0007669"/>
    <property type="project" value="UniProtKB-UniRule"/>
</dbReference>
<keyword evidence="5 10" id="KW-0822">Tryptophan biosynthesis</keyword>
<dbReference type="CDD" id="cd01743">
    <property type="entry name" value="GATase1_Anthranilate_Synthase"/>
    <property type="match status" value="1"/>
</dbReference>
<comment type="function">
    <text evidence="10">Catalyzes the transfer of the phosphoribosyl group of 5-phosphorylribose-1-pyrophosphate (PRPP) to anthranilate to yield N-(5'-phosphoribosyl)-anthranilate (PRA).</text>
</comment>
<dbReference type="Gene3D" id="3.40.50.880">
    <property type="match status" value="1"/>
</dbReference>
<evidence type="ECO:0000259" key="11">
    <source>
        <dbReference type="Pfam" id="PF00117"/>
    </source>
</evidence>
<evidence type="ECO:0000256" key="1">
    <source>
        <dbReference type="ARBA" id="ARBA00004907"/>
    </source>
</evidence>
<feature type="domain" description="Glycosyl transferase family 3 N-terminal" evidence="13">
    <location>
        <begin position="192"/>
        <end position="254"/>
    </location>
</feature>
<feature type="binding site" evidence="10">
    <location>
        <position position="414"/>
    </location>
    <ligand>
        <name>Mg(2+)</name>
        <dbReference type="ChEBI" id="CHEBI:18420"/>
        <label>2</label>
    </ligand>
</feature>
<dbReference type="NCBIfam" id="TIGR00566">
    <property type="entry name" value="trpG_papA"/>
    <property type="match status" value="1"/>
</dbReference>
<feature type="domain" description="Glycosyl transferase family 3" evidence="12">
    <location>
        <begin position="263"/>
        <end position="513"/>
    </location>
</feature>
<comment type="caution">
    <text evidence="10">Lacks conserved residue(s) required for the propagation of feature annotation.</text>
</comment>
<dbReference type="EC" id="2.4.2.18" evidence="10"/>
<dbReference type="GO" id="GO:0005829">
    <property type="term" value="C:cytosol"/>
    <property type="evidence" value="ECO:0007669"/>
    <property type="project" value="TreeGrafter"/>
</dbReference>
<dbReference type="SUPFAM" id="SSF52317">
    <property type="entry name" value="Class I glutamine amidotransferase-like"/>
    <property type="match status" value="1"/>
</dbReference>
<feature type="binding site" evidence="10">
    <location>
        <position position="277"/>
    </location>
    <ligand>
        <name>5-phospho-alpha-D-ribose 1-diphosphate</name>
        <dbReference type="ChEBI" id="CHEBI:58017"/>
    </ligand>
</feature>
<dbReference type="PRINTS" id="PR00099">
    <property type="entry name" value="CPSGATASE"/>
</dbReference>
<sequence>MILLVDNYDSFTYNLAQYIGKFDEVQVLRNDDPDLYQVAQDADALVFSPGPGWPKDAGKMEEMIRDFAGVKPILGICLGHQAIAEVFGGRLGLAPQVMHGKQSLIQLEAPSPLYAGVAKEVPVMRYHSLTIEDMPEDFVITSRTTDDQAIMGIQHRSLPIYGFQYHPESIGTPDGLKTIENFVKLVKERKMKQVLAKVAEGMDITGAELEAAMEEVVAGRASEAQVTALLLGLKMKGETVEERTAIAKVMQAYAVSIPTEVQGAMDNCGTGGDRSYSFNISTTAAFVLAGGGIKMAKHGNRSISSKSGSADVLEALGINLDLGPEDLGRVFEKAGIVFLFAKNLHPGMRYIMPARLALGVPTVMNLTGPLINPIPLETQLLGTSRPDMLESTAEILKNLGRKRAVVVSGPQGLDEAGLDGETQLAILENGQVTLSSFQPEDIGMERIEIDQVRGGDAKRNAEILLSVLKNEASPFLEVTVLNAGLGFYANGKVDSIKEGVALAREVIASGAALEKLRLLQEYQK</sequence>
<keyword evidence="10" id="KW-0479">Metal-binding</keyword>
<feature type="binding site" evidence="10">
    <location>
        <position position="269"/>
    </location>
    <ligand>
        <name>5-phospho-alpha-D-ribose 1-diphosphate</name>
        <dbReference type="ChEBI" id="CHEBI:58017"/>
    </ligand>
</feature>
<dbReference type="PANTHER" id="PTHR43285">
    <property type="entry name" value="ANTHRANILATE PHOSPHORIBOSYLTRANSFERASE"/>
    <property type="match status" value="1"/>
</dbReference>
<dbReference type="NCBIfam" id="TIGR01245">
    <property type="entry name" value="trpD"/>
    <property type="match status" value="1"/>
</dbReference>
<comment type="cofactor">
    <cofactor evidence="10">
        <name>Mg(2+)</name>
        <dbReference type="ChEBI" id="CHEBI:18420"/>
    </cofactor>
    <text evidence="10">Binds 2 magnesium ions per monomer.</text>
</comment>
<feature type="binding site" evidence="10">
    <location>
        <position position="269"/>
    </location>
    <ligand>
        <name>anthranilate</name>
        <dbReference type="ChEBI" id="CHEBI:16567"/>
        <label>1</label>
    </ligand>
</feature>
<dbReference type="InterPro" id="IPR029062">
    <property type="entry name" value="Class_I_gatase-like"/>
</dbReference>
<dbReference type="InterPro" id="IPR017926">
    <property type="entry name" value="GATASE"/>
</dbReference>
<keyword evidence="10" id="KW-0460">Magnesium</keyword>
<dbReference type="UniPathway" id="UPA00035">
    <property type="reaction ID" value="UER00041"/>
</dbReference>
<accession>A0A414CEP5</accession>
<feature type="binding site" evidence="10">
    <location>
        <position position="281"/>
    </location>
    <ligand>
        <name>Mg(2+)</name>
        <dbReference type="ChEBI" id="CHEBI:18420"/>
        <label>1</label>
    </ligand>
</feature>
<feature type="binding site" evidence="10">
    <location>
        <begin position="279"/>
        <end position="282"/>
    </location>
    <ligand>
        <name>5-phospho-alpha-D-ribose 1-diphosphate</name>
        <dbReference type="ChEBI" id="CHEBI:58017"/>
    </ligand>
</feature>
<dbReference type="PRINTS" id="PR00097">
    <property type="entry name" value="ANTSNTHASEII"/>
</dbReference>
<dbReference type="FunFam" id="3.40.1030.10:FF:000002">
    <property type="entry name" value="Anthranilate phosphoribosyltransferase"/>
    <property type="match status" value="1"/>
</dbReference>
<feature type="binding site" evidence="10">
    <location>
        <begin position="272"/>
        <end position="273"/>
    </location>
    <ligand>
        <name>5-phospho-alpha-D-ribose 1-diphosphate</name>
        <dbReference type="ChEBI" id="CHEBI:58017"/>
    </ligand>
</feature>
<comment type="similarity">
    <text evidence="10">Belongs to the anthranilate phosphoribosyltransferase family.</text>
</comment>
<evidence type="ECO:0000256" key="6">
    <source>
        <dbReference type="ARBA" id="ARBA00022962"/>
    </source>
</evidence>
<feature type="binding site" evidence="10">
    <location>
        <position position="309"/>
    </location>
    <ligand>
        <name>5-phospho-alpha-D-ribose 1-diphosphate</name>
        <dbReference type="ChEBI" id="CHEBI:58017"/>
    </ligand>
</feature>
<dbReference type="SUPFAM" id="SSF47648">
    <property type="entry name" value="Nucleoside phosphorylase/phosphoribosyltransferase N-terminal domain"/>
    <property type="match status" value="1"/>
</dbReference>
<feature type="binding site" evidence="10">
    <location>
        <position position="355"/>
    </location>
    <ligand>
        <name>anthranilate</name>
        <dbReference type="ChEBI" id="CHEBI:16567"/>
        <label>2</label>
    </ligand>
</feature>
<dbReference type="Gene3D" id="1.20.970.10">
    <property type="entry name" value="Transferase, Pyrimidine Nucleoside Phosphorylase, Chain C"/>
    <property type="match status" value="1"/>
</dbReference>
<dbReference type="EMBL" id="QSIO01000005">
    <property type="protein sequence ID" value="RHC93490.1"/>
    <property type="molecule type" value="Genomic_DNA"/>
</dbReference>
<dbReference type="Proteomes" id="UP000285773">
    <property type="component" value="Unassembled WGS sequence"/>
</dbReference>
<evidence type="ECO:0000256" key="2">
    <source>
        <dbReference type="ARBA" id="ARBA00022605"/>
    </source>
</evidence>
<evidence type="ECO:0000259" key="12">
    <source>
        <dbReference type="Pfam" id="PF00591"/>
    </source>
</evidence>
<dbReference type="InterPro" id="IPR036320">
    <property type="entry name" value="Glycosyl_Trfase_fam3_N_dom_sf"/>
</dbReference>
<dbReference type="GO" id="GO:0000162">
    <property type="term" value="P:L-tryptophan biosynthetic process"/>
    <property type="evidence" value="ECO:0007669"/>
    <property type="project" value="UniProtKB-UniRule"/>
</dbReference>
<dbReference type="Pfam" id="PF00117">
    <property type="entry name" value="GATase"/>
    <property type="match status" value="1"/>
</dbReference>
<dbReference type="PANTHER" id="PTHR43285:SF2">
    <property type="entry name" value="ANTHRANILATE PHOSPHORIBOSYLTRANSFERASE"/>
    <property type="match status" value="1"/>
</dbReference>
<dbReference type="InterPro" id="IPR035902">
    <property type="entry name" value="Nuc_phospho_transferase"/>
</dbReference>
<evidence type="ECO:0000313" key="14">
    <source>
        <dbReference type="EMBL" id="RHC93490.1"/>
    </source>
</evidence>
<dbReference type="SUPFAM" id="SSF52418">
    <property type="entry name" value="Nucleoside phosphorylase/phosphoribosyltransferase catalytic domain"/>
    <property type="match status" value="1"/>
</dbReference>
<dbReference type="Pfam" id="PF02885">
    <property type="entry name" value="Glycos_trans_3N"/>
    <property type="match status" value="1"/>
</dbReference>
<comment type="subunit">
    <text evidence="10">Homodimer.</text>
</comment>
<evidence type="ECO:0000256" key="5">
    <source>
        <dbReference type="ARBA" id="ARBA00022822"/>
    </source>
</evidence>
<evidence type="ECO:0000256" key="7">
    <source>
        <dbReference type="ARBA" id="ARBA00023141"/>
    </source>
</evidence>
<keyword evidence="2 10" id="KW-0028">Amino-acid biosynthesis</keyword>
<dbReference type="HAMAP" id="MF_00211">
    <property type="entry name" value="TrpD"/>
    <property type="match status" value="1"/>
</dbReference>
<dbReference type="Gene3D" id="3.40.1030.10">
    <property type="entry name" value="Nucleoside phosphorylase/phosphoribosyltransferase catalytic domain"/>
    <property type="match status" value="1"/>
</dbReference>
<dbReference type="InterPro" id="IPR005940">
    <property type="entry name" value="Anthranilate_Pribosyl_Tfrase"/>
</dbReference>
<dbReference type="PROSITE" id="PS51273">
    <property type="entry name" value="GATASE_TYPE_1"/>
    <property type="match status" value="1"/>
</dbReference>
<dbReference type="InterPro" id="IPR017459">
    <property type="entry name" value="Glycosyl_Trfase_fam3_N_dom"/>
</dbReference>
<comment type="similarity">
    <text evidence="9">In the C-terminal section; belongs to the anthranilate phosphoribosyltransferase family.</text>
</comment>
<feature type="binding site" evidence="10">
    <location>
        <position position="300"/>
    </location>
    <ligand>
        <name>anthranilate</name>
        <dbReference type="ChEBI" id="CHEBI:16567"/>
        <label>1</label>
    </ligand>
</feature>
<comment type="pathway">
    <text evidence="1 10">Amino-acid biosynthesis; L-tryptophan biosynthesis; L-tryptophan from chorismate: step 2/5.</text>
</comment>
<feature type="binding site" evidence="10">
    <location>
        <begin position="297"/>
        <end position="305"/>
    </location>
    <ligand>
        <name>5-phospho-alpha-D-ribose 1-diphosphate</name>
        <dbReference type="ChEBI" id="CHEBI:58017"/>
    </ligand>
</feature>
<dbReference type="GO" id="GO:0004048">
    <property type="term" value="F:anthranilate phosphoribosyltransferase activity"/>
    <property type="evidence" value="ECO:0007669"/>
    <property type="project" value="UniProtKB-UniRule"/>
</dbReference>
<evidence type="ECO:0000259" key="13">
    <source>
        <dbReference type="Pfam" id="PF02885"/>
    </source>
</evidence>
<keyword evidence="6" id="KW-0315">Glutamine amidotransferase</keyword>